<gene>
    <name evidence="3" type="ORF">OEIGOIKO_04257</name>
</gene>
<dbReference type="Proteomes" id="UP000287830">
    <property type="component" value="Unassembled WGS sequence"/>
</dbReference>
<dbReference type="AlphaFoldDB" id="A0A7U9KW53"/>
<feature type="region of interest" description="Disordered" evidence="1">
    <location>
        <begin position="24"/>
        <end position="48"/>
    </location>
</feature>
<evidence type="ECO:0000259" key="2">
    <source>
        <dbReference type="Pfam" id="PF21686"/>
    </source>
</evidence>
<dbReference type="InterPro" id="IPR052171">
    <property type="entry name" value="NHEJ_LigD"/>
</dbReference>
<organism evidence="3 4">
    <name type="scientific">Streptomyces chrestomyceticus JCM 4735</name>
    <dbReference type="NCBI Taxonomy" id="1306181"/>
    <lineage>
        <taxon>Bacteria</taxon>
        <taxon>Bacillati</taxon>
        <taxon>Actinomycetota</taxon>
        <taxon>Actinomycetes</taxon>
        <taxon>Kitasatosporales</taxon>
        <taxon>Streptomycetaceae</taxon>
        <taxon>Streptomyces</taxon>
    </lineage>
</organism>
<dbReference type="GO" id="GO:0016874">
    <property type="term" value="F:ligase activity"/>
    <property type="evidence" value="ECO:0007669"/>
    <property type="project" value="UniProtKB-KW"/>
</dbReference>
<dbReference type="EMBL" id="BHZC01000001">
    <property type="protein sequence ID" value="GCD36494.1"/>
    <property type="molecule type" value="Genomic_DNA"/>
</dbReference>
<dbReference type="NCBIfam" id="TIGR02778">
    <property type="entry name" value="ligD_pol"/>
    <property type="match status" value="1"/>
</dbReference>
<dbReference type="PANTHER" id="PTHR42705:SF2">
    <property type="entry name" value="BIFUNCTIONAL NON-HOMOLOGOUS END JOINING PROTEIN LIGD"/>
    <property type="match status" value="1"/>
</dbReference>
<dbReference type="CDD" id="cd04861">
    <property type="entry name" value="LigD_Pol_like"/>
    <property type="match status" value="1"/>
</dbReference>
<name>A0A7U9KW53_9ACTN</name>
<dbReference type="Gene3D" id="3.90.920.10">
    <property type="entry name" value="DNA primase, PRIM domain"/>
    <property type="match status" value="1"/>
</dbReference>
<sequence>MAPVEARLRVKRRQVTTAHRIVSTRTGRIRQDEGRCPGSNSYGPPPNRCRPARRHAAFAPRPGRLPVLGMSGSSGGADDAHTIKAGRRTVKISRPGKVLFPDDGITKADLADHYKAVARRAVPHLRDRPLMMERHPDGIGGKPLMQKNAPDYFPEWVRRSEQSKEGGTVTHVVCDDPATLVYLADQATVTVHRWLSREHRPDHPDLIIFDLDPAEGADFEDVRWAAHRVCDLWDELKLPARLMTTGSRGLHVIAPLDGGSDFDAVRDFAHLAAERLARQHPDRLTTEQRKADRKGRIYLDVQRNAYAQTAVAPYSVRAKPGAPVATPISRDELDDPGLTAQRWTVATFPDRLAEDDPWAGLSWRGRSVPAARERLEALEE</sequence>
<feature type="domain" description="DNA ligase D polymerase" evidence="2">
    <location>
        <begin position="106"/>
        <end position="358"/>
    </location>
</feature>
<accession>A0A7U9KW53</accession>
<evidence type="ECO:0000313" key="3">
    <source>
        <dbReference type="EMBL" id="GCD36494.1"/>
    </source>
</evidence>
<protein>
    <submittedName>
        <fullName evidence="3">ATP-dependent DNA ligase</fullName>
    </submittedName>
</protein>
<keyword evidence="3" id="KW-0436">Ligase</keyword>
<evidence type="ECO:0000313" key="4">
    <source>
        <dbReference type="Proteomes" id="UP000287830"/>
    </source>
</evidence>
<dbReference type="InterPro" id="IPR014145">
    <property type="entry name" value="LigD_pol_dom"/>
</dbReference>
<proteinExistence type="predicted"/>
<dbReference type="Pfam" id="PF21686">
    <property type="entry name" value="LigD_Prim-Pol"/>
    <property type="match status" value="1"/>
</dbReference>
<reference evidence="3 4" key="1">
    <citation type="submission" date="2018-11" db="EMBL/GenBank/DDBJ databases">
        <title>Whole genome sequence of Streptomyces chrestomyceticus NBRC 13444(T).</title>
        <authorList>
            <person name="Komaki H."/>
            <person name="Tamura T."/>
        </authorList>
    </citation>
    <scope>NUCLEOTIDE SEQUENCE [LARGE SCALE GENOMIC DNA]</scope>
    <source>
        <strain evidence="3 4">NBRC 13444</strain>
    </source>
</reference>
<evidence type="ECO:0000256" key="1">
    <source>
        <dbReference type="SAM" id="MobiDB-lite"/>
    </source>
</evidence>
<dbReference type="PANTHER" id="PTHR42705">
    <property type="entry name" value="BIFUNCTIONAL NON-HOMOLOGOUS END JOINING PROTEIN LIGD"/>
    <property type="match status" value="1"/>
</dbReference>
<comment type="caution">
    <text evidence="3">The sequence shown here is derived from an EMBL/GenBank/DDBJ whole genome shotgun (WGS) entry which is preliminary data.</text>
</comment>